<dbReference type="HOGENOM" id="CLU_000337_0_0_1"/>
<reference evidence="3" key="2">
    <citation type="submission" date="2018-04" db="EMBL/GenBank/DDBJ databases">
        <title>OnivRS2 (Oryza nivara Reference Sequence Version 2).</title>
        <authorList>
            <person name="Zhang J."/>
            <person name="Kudrna D."/>
            <person name="Lee S."/>
            <person name="Talag J."/>
            <person name="Rajasekar S."/>
            <person name="Welchert J."/>
            <person name="Hsing Y.-I."/>
            <person name="Wing R.A."/>
        </authorList>
    </citation>
    <scope>NUCLEOTIDE SEQUENCE [LARGE SCALE GENOMIC DNA]</scope>
    <source>
        <strain evidence="3">SL10</strain>
    </source>
</reference>
<dbReference type="InterPro" id="IPR052609">
    <property type="entry name" value="Ribosome_Biogenesis_Reg"/>
</dbReference>
<feature type="region of interest" description="Disordered" evidence="1">
    <location>
        <begin position="375"/>
        <end position="396"/>
    </location>
</feature>
<evidence type="ECO:0000259" key="2">
    <source>
        <dbReference type="Pfam" id="PF10441"/>
    </source>
</evidence>
<dbReference type="GO" id="GO:0005730">
    <property type="term" value="C:nucleolus"/>
    <property type="evidence" value="ECO:0007669"/>
    <property type="project" value="TreeGrafter"/>
</dbReference>
<dbReference type="PANTHER" id="PTHR15682:SF2">
    <property type="entry name" value="UNHEALTHY RIBOSOME BIOGENESIS PROTEIN 2 HOMOLOG"/>
    <property type="match status" value="1"/>
</dbReference>
<dbReference type="EnsemblPlants" id="ONIVA03G07820.1">
    <property type="protein sequence ID" value="ONIVA03G07820.1"/>
    <property type="gene ID" value="ONIVA03G07820"/>
</dbReference>
<evidence type="ECO:0000256" key="1">
    <source>
        <dbReference type="SAM" id="MobiDB-lite"/>
    </source>
</evidence>
<dbReference type="Proteomes" id="UP000006591">
    <property type="component" value="Chromosome 3"/>
</dbReference>
<reference evidence="3" key="1">
    <citation type="submission" date="2015-04" db="UniProtKB">
        <authorList>
            <consortium name="EnsemblPlants"/>
        </authorList>
    </citation>
    <scope>IDENTIFICATION</scope>
    <source>
        <strain evidence="3">SL10</strain>
    </source>
</reference>
<dbReference type="PANTHER" id="PTHR15682">
    <property type="entry name" value="UNHEALTHY RIBOSOME BIOGENESIS PROTEIN 2 HOMOLOG"/>
    <property type="match status" value="1"/>
</dbReference>
<keyword evidence="4" id="KW-1185">Reference proteome</keyword>
<accession>A0A0E0GIF7</accession>
<feature type="compositionally biased region" description="Gly residues" evidence="1">
    <location>
        <begin position="41"/>
        <end position="53"/>
    </location>
</feature>
<dbReference type="Pfam" id="PF10441">
    <property type="entry name" value="Urb2"/>
    <property type="match status" value="1"/>
</dbReference>
<sequence length="3436" mass="385595">METATATPGAARKRRRRRRSQSPPPAGEGPSEPKLSKLRFGCGGGGGGGGGGTRSGWENLDLVLSLQGKELSLERKIELTFNFTSTESNWSNHGRRLDIVQLLRAVSFIGNWVQSILILPENSKKTSEPFDPVLDYRCWAILRVCIEKKPSISISPNVLKSLGRVARNGLNRVDTGALYDDKESFDLFGHVLGCMSSVFSINTRTFFNAGVDLWASCAIEVISLAQKVSHNERNGCTVLWNLGNCLFEQFSSFLRFYANPKNIFRTFVDRILDPLLELLVLLNSQVNSLTHKQDRTMLKVVEEILSNGLFHPQHLSGYFGLKNLNKSSTSRDVIGSYHRHLFERFKAIKAENKSVMLAGFGYLLQLFVRRSGNQRASLGPRETSLQKSSEGSEEPHHHRESLFEVFMQFMEPLILECKSYSEKNFSNLGVTKLVEVHCMLKSINKVLTTVIEEKIYVPTEDTSEGSYFEFLQDIYRVLVSMAEKMYEFWVSAVHLEDANVKKMLPLMFAEIVDAVRHLLDIEYKVMGWDLVKLWLMIFALSATNASSKDIKPCFLLASKISGLSSQVICTFSELRQVSFSIFTLCGAVRTFRAAVGTGVAASSFSVSSLSSDKCLESLAALLSSQTLRDAIRTSINSMPEGQSSRCIEELTLDLTGTLKWMRTCGLLDVKLEVQGESSLVTRDSVFGQRAELLGRHLSEIYTNVLESITVTTSNSTLVAKSVERLVDAIRPNLCHLVRNESNSSSEFVYSVIGKHISNKQGANWQKIPSLSWLYVFFFRIYMSCRSLYLQSIGLMPPDSAIEATELVGNSFVVCCGKEWTNSANILAEGYFAWIVQNSFPLFDAIEILTQSLSRNCSGFTLLVFILHVMALQRLNDLNRQINAFDFLLEDDTDQFDKENSEGTELLKKSSFLEATQLTSFMMSYVRLLSSGETGSFWCYEISSSWDSSLCSLDEFSFPIATWQLLCENIDIWSPHASKKDLKNFFSNLIKFAFVEKRSCKDVENSGSQSSHREITLCNVSVQLLCDTIIYDRKNLVSGFCHALKKSVLSFVTDANEDNDLLDSPPDLVDILTKLENEKFFSTNSDVTHTNGIDKLWIFPGFHANSKSLLQLIAYILHLERLLLLAMVCHRYESCNSMGLLRLFVCCRRAMKNLIFNFGKEFPELKQYSAFSKIFGGSCLIWLLRSVQELVSLSHKIFEEHTDELKNTIFSLVNKTSEIFSTLTNMNSVFYLLGAKKQIISSSGESSTPKHDDQAFNILENSALEHVKIMAELLEKSTTGIPVTVKGSQCVIKLENCYDTVCWDRLLCTMSCIRGFLWGLISALEGTCKDYLSSPEERNVMFQYASRFSGCVAKFEAFVDICMHVLFMETKDCELADLISVHLPQELDCENNSLNITAIMDEWTRHQPEENGFHSDGVLNISTETRGFDLPKVQFVKGFLLENLLSGEGPSIAFTLRELYNASAAIVKLKGILSFPSEICSPFQKLPLGPMVATAYIALHKLADMSNWPDMFSLLWIDGILSYLEAVGNILALPEINMSKELYTQVVNAHLRAIGKCILLQGKNATLPTHEIGSSTKTLYLQNRSGHVVAKGIINRQNRLNSLKSRLRLSLGKYVNVSSNMHLNTAVQVIERALVGVNRFSHSIYEINTGNCDGGTVSSDVAAGIYCLYLVLETVPESNWSNHGRRLDIVQLLRAVSFIGNWVQSILILPENSKKTSEPFDPVLDYRCWAILRVCIEKKPSISISPNVLKSLGRVARNGLNRVDTGALYDDKESFDLFGHVLGCMSSVFSINTRTFFNAGVDLWASCAIEVISLAQKVSHNERNGCTVLWNLGNCLFEQFSSFLRFYANPKNIFRTFVDRILDPLLELLVLLNSQVNSLTHKQDRTMLKVVEEILSNGLFHPQHLSGYFGLKNLNKSSTSRDVIGSYHRHLFERFKAIKAENKSVMLAGFGYLLQLFVRRSGNQRASLGPRETSLQKSSEGSEEPHHHRESLFEVFMQFMEPLILECKSYSEKNFSNLGVTKLVEVHCMLKSINKVLTTVIEEKIYVPTEDTSEGSYFEFLQDIYRVLVSMAEKMYEFWVSAVHLEDANVKKMLPLMFAEIVDAVRHLLDIEYKVMGWDLVKLWLMIFALSATNASSKDIKPCFLLASKISGLSSQVICTFSELRQVSFSIFTLCGAVRTFRAAVGTGVAASSFSVSSLSSDKCLESLAALLSSQTLRDAIRTSINSMPEGQSSRCIEELTLDLTGTLKWMRTCGLLDVKLEVQGESSLVTRDSVFGQRAELLGRHLSEIYTNVLESITVTTSNSTLVAKSVERSLYLQSIGLMPPDSAIEATELVGNSFVVCCGKEWTNSANILAEGYFAWIVQNSFPLFDAIEILTQSLSRNCSGFTLLVFILHVMALQRLNDLNRQINAFDFLLEDDTDQFDKENSEGTELLKKSSFLEATQLTSFMMSYVRLLSSGETGSFWCYEISSSWDSSLCSLDEFSFPIATWQLLCENIDIWSPHASKKDLKNFFSNLIKFAFVEKRSCKDVENSGSQSSHREITLCNVSVQLLCDTIIYDRKNLVSGFCHALKKSVLSFVTDANEDNDLLDSPPDLVDILTKLENEKFFSTNSDVTHTNGIDKLWIFPGFHANSKSLLQLIAYILHLERLLLLAMKQIISSSGESSTPKHDDQAFNILENSALEHVKIMAELLEKSTTGIPVTVKGSQCVIKLENCYDTVCWDRLLCTMSCIRGFLWGLISALEGTCKDYLSSPEERNVMFQYASRFSGCVAKFEAFVDICMHVLFMETKDCELADLISVHLPQELDCENNSLNITAIMDEWTRHQPEENGFHSDGVLNISTETRGFDLPKVQFVKGFLLENLLSGEGPSIAFTLRELYNASAAIVKLKGILSFPSEVCRQICSPFQKLPLGPMVATAYIALHKLADMSNWPDMFSLLWIDGILSYLEAVGNILALPEINMSKELYTQVVNAHLRAIGKCILLQGKNATLPTHEIGSSTKTLYLQNRSGHVVAKGIINRQNRLNSLKSRLRLSLGKYVNVSSNMHLNTAVQVIERALVGVNRFSHSIYEINTGNCDGGTVSSDVAAGIYCLYLVLETVPGNKRVFKRTVPGLIGALFNIVLHLESPFIFYTERMPVHYPYLHPDAGAIVLMCIEVITAFVGRHSFQIDSCHVSQCLHVPMTLFKGFKHLLSCRNMPHSCNQSEEQLAASNEYILDRQFSVDIEVARCVAVLEDSVNILLSCLESPNPKMMRQQRELLGKHSMYFLAGYISMYSGQGPFQTGITREIDEALRPGVYSLIDICEESDLQLLHTYLGGSMPNNFCKSGAGLQITLPVSGQNLVKLAKGFLEHLMLIRLILHLKLIKLICWIWNKMKRSKQENELSNQDEKDLVICSLWLLFHKSQLGSSIGLILSRPYSILLKLNLFSPKVLTMIKMIRF</sequence>
<proteinExistence type="predicted"/>
<dbReference type="GO" id="GO:0042254">
    <property type="term" value="P:ribosome biogenesis"/>
    <property type="evidence" value="ECO:0007669"/>
    <property type="project" value="TreeGrafter"/>
</dbReference>
<dbReference type="eggNOG" id="ENOG502QWPJ">
    <property type="taxonomic scope" value="Eukaryota"/>
</dbReference>
<evidence type="ECO:0000313" key="4">
    <source>
        <dbReference type="Proteomes" id="UP000006591"/>
    </source>
</evidence>
<organism evidence="3">
    <name type="scientific">Oryza nivara</name>
    <name type="common">Indian wild rice</name>
    <name type="synonym">Oryza sativa f. spontanea</name>
    <dbReference type="NCBI Taxonomy" id="4536"/>
    <lineage>
        <taxon>Eukaryota</taxon>
        <taxon>Viridiplantae</taxon>
        <taxon>Streptophyta</taxon>
        <taxon>Embryophyta</taxon>
        <taxon>Tracheophyta</taxon>
        <taxon>Spermatophyta</taxon>
        <taxon>Magnoliopsida</taxon>
        <taxon>Liliopsida</taxon>
        <taxon>Poales</taxon>
        <taxon>Poaceae</taxon>
        <taxon>BOP clade</taxon>
        <taxon>Oryzoideae</taxon>
        <taxon>Oryzeae</taxon>
        <taxon>Oryzinae</taxon>
        <taxon>Oryza</taxon>
    </lineage>
</organism>
<name>A0A0E0GIF7_ORYNI</name>
<feature type="compositionally biased region" description="Basic residues" evidence="1">
    <location>
        <begin position="11"/>
        <end position="20"/>
    </location>
</feature>
<feature type="domain" description="Nucleolar 27S pre-rRNA processing Urb2/Npa2 C-terminal" evidence="2">
    <location>
        <begin position="3251"/>
        <end position="3315"/>
    </location>
</feature>
<feature type="region of interest" description="Disordered" evidence="1">
    <location>
        <begin position="1964"/>
        <end position="1985"/>
    </location>
</feature>
<protein>
    <recommendedName>
        <fullName evidence="2">Nucleolar 27S pre-rRNA processing Urb2/Npa2 C-terminal domain-containing protein</fullName>
    </recommendedName>
</protein>
<dbReference type="Gramene" id="ONIVA03G07820.1">
    <property type="protein sequence ID" value="ONIVA03G07820.1"/>
    <property type="gene ID" value="ONIVA03G07820"/>
</dbReference>
<dbReference type="STRING" id="4536.A0A0E0GIF7"/>
<evidence type="ECO:0000313" key="3">
    <source>
        <dbReference type="EnsemblPlants" id="ONIVA03G07820.1"/>
    </source>
</evidence>
<dbReference type="InterPro" id="IPR018849">
    <property type="entry name" value="Urb2/Npa2_C"/>
</dbReference>
<feature type="region of interest" description="Disordered" evidence="1">
    <location>
        <begin position="1"/>
        <end position="53"/>
    </location>
</feature>